<sequence length="111" mass="13194">MQVVDDRDMGDAKLYHKLTCSLHWIGSNDLSKNFPTNVIYIHIYTRLNIHIFFISFFSHNFIYNHFFFISRYKQLKLVAISLEIKDRIFIIIIIINITIIVAVVAILYKEL</sequence>
<dbReference type="AlphaFoldDB" id="A0A0L8FN16"/>
<protein>
    <submittedName>
        <fullName evidence="2">Uncharacterized protein</fullName>
    </submittedName>
</protein>
<reference evidence="2" key="1">
    <citation type="submission" date="2015-07" db="EMBL/GenBank/DDBJ databases">
        <title>MeaNS - Measles Nucleotide Surveillance Program.</title>
        <authorList>
            <person name="Tran T."/>
            <person name="Druce J."/>
        </authorList>
    </citation>
    <scope>NUCLEOTIDE SEQUENCE</scope>
    <source>
        <strain evidence="2">UCB-OBI-ISO-001</strain>
        <tissue evidence="2">Gonad</tissue>
    </source>
</reference>
<keyword evidence="1" id="KW-0472">Membrane</keyword>
<evidence type="ECO:0000313" key="2">
    <source>
        <dbReference type="EMBL" id="KOF66074.1"/>
    </source>
</evidence>
<keyword evidence="1" id="KW-1133">Transmembrane helix</keyword>
<name>A0A0L8FN16_OCTBM</name>
<evidence type="ECO:0000256" key="1">
    <source>
        <dbReference type="SAM" id="Phobius"/>
    </source>
</evidence>
<feature type="transmembrane region" description="Helical" evidence="1">
    <location>
        <begin position="88"/>
        <end position="108"/>
    </location>
</feature>
<feature type="transmembrane region" description="Helical" evidence="1">
    <location>
        <begin position="47"/>
        <end position="67"/>
    </location>
</feature>
<keyword evidence="1" id="KW-0812">Transmembrane</keyword>
<proteinExistence type="predicted"/>
<organism evidence="2">
    <name type="scientific">Octopus bimaculoides</name>
    <name type="common">California two-spotted octopus</name>
    <dbReference type="NCBI Taxonomy" id="37653"/>
    <lineage>
        <taxon>Eukaryota</taxon>
        <taxon>Metazoa</taxon>
        <taxon>Spiralia</taxon>
        <taxon>Lophotrochozoa</taxon>
        <taxon>Mollusca</taxon>
        <taxon>Cephalopoda</taxon>
        <taxon>Coleoidea</taxon>
        <taxon>Octopodiformes</taxon>
        <taxon>Octopoda</taxon>
        <taxon>Incirrata</taxon>
        <taxon>Octopodidae</taxon>
        <taxon>Octopus</taxon>
    </lineage>
</organism>
<accession>A0A0L8FN16</accession>
<gene>
    <name evidence="2" type="ORF">OCBIM_22013638mg</name>
</gene>
<dbReference type="EMBL" id="KQ428581">
    <property type="protein sequence ID" value="KOF66074.1"/>
    <property type="molecule type" value="Genomic_DNA"/>
</dbReference>